<gene>
    <name evidence="1" type="ORF">CBO05P1_230</name>
</gene>
<evidence type="ECO:0000313" key="1">
    <source>
        <dbReference type="EMBL" id="BAO04949.1"/>
    </source>
</evidence>
<accession>A0A060N9L3</accession>
<sequence length="114" mass="13511">MNVFYRLQSNSYNITPSFKSFSCEFNSYEEALKEGEEYVEPGVSAFLNPNDLYNYYWEYFNECEEIWENSKEYILVFKGNFVGLGGDNEDCAKFVKEIERISIINFIKKIKNNL</sequence>
<dbReference type="HOGENOM" id="CLU_2116690_0_0_9"/>
<dbReference type="RefSeq" id="WP_030032043.1">
    <property type="nucleotide sequence ID" value="NZ_BA000058.1"/>
</dbReference>
<dbReference type="EMBL" id="BA000058">
    <property type="protein sequence ID" value="BAO04949.1"/>
    <property type="molecule type" value="Genomic_DNA"/>
</dbReference>
<proteinExistence type="predicted"/>
<organism evidence="1">
    <name type="scientific">Clostridium botulinum B str. Osaka05</name>
    <dbReference type="NCBI Taxonomy" id="1407017"/>
    <lineage>
        <taxon>Bacteria</taxon>
        <taxon>Bacillati</taxon>
        <taxon>Bacillota</taxon>
        <taxon>Clostridia</taxon>
        <taxon>Eubacteriales</taxon>
        <taxon>Clostridiaceae</taxon>
        <taxon>Clostridium</taxon>
    </lineage>
</organism>
<reference evidence="1" key="1">
    <citation type="submission" date="2013-10" db="EMBL/GenBank/DDBJ databases">
        <title>Draft genome sequence of Clostridium botulinum type B strain Osaka05.</title>
        <authorList>
            <person name="Sakaguchi Y."/>
            <person name="Hosomi K."/>
            <person name="Uchiyama J."/>
            <person name="Ogura Y."/>
            <person name="Sakaguchi M."/>
            <person name="Kohda T."/>
            <person name="Mukamoto M."/>
            <person name="Misawa N."/>
            <person name="Matsuzaki S."/>
            <person name="Hayashi T."/>
            <person name="Kozaki S."/>
        </authorList>
    </citation>
    <scope>NUCLEOTIDE SEQUENCE</scope>
    <source>
        <strain evidence="1">Osaka05</strain>
    </source>
</reference>
<dbReference type="AlphaFoldDB" id="A0A060N9L3"/>
<name>A0A060N9L3_CLOBO</name>
<dbReference type="Proteomes" id="UP000054164">
    <property type="component" value="Unassembled WGS sequence"/>
</dbReference>
<protein>
    <submittedName>
        <fullName evidence="1">Uncharacterized protein</fullName>
    </submittedName>
</protein>